<dbReference type="SUPFAM" id="SSF52821">
    <property type="entry name" value="Rhodanese/Cell cycle control phosphatase"/>
    <property type="match status" value="1"/>
</dbReference>
<dbReference type="GO" id="GO:0005829">
    <property type="term" value="C:cytosol"/>
    <property type="evidence" value="ECO:0007669"/>
    <property type="project" value="TreeGrafter"/>
</dbReference>
<dbReference type="PANTHER" id="PTHR10953:SF102">
    <property type="entry name" value="ADENYLYLTRANSFERASE AND SULFURTRANSFERASE MOCS3"/>
    <property type="match status" value="1"/>
</dbReference>
<comment type="similarity">
    <text evidence="1">Belongs to the HesA/MoeB/ThiF family.</text>
</comment>
<dbReference type="Pfam" id="PF00899">
    <property type="entry name" value="ThiF"/>
    <property type="match status" value="1"/>
</dbReference>
<dbReference type="InterPro" id="IPR001763">
    <property type="entry name" value="Rhodanese-like_dom"/>
</dbReference>
<dbReference type="STRING" id="1220578.FPE01S_03_04610"/>
<organism evidence="14 15">
    <name type="scientific">Flavihumibacter petaseus NBRC 106054</name>
    <dbReference type="NCBI Taxonomy" id="1220578"/>
    <lineage>
        <taxon>Bacteria</taxon>
        <taxon>Pseudomonadati</taxon>
        <taxon>Bacteroidota</taxon>
        <taxon>Chitinophagia</taxon>
        <taxon>Chitinophagales</taxon>
        <taxon>Chitinophagaceae</taxon>
        <taxon>Flavihumibacter</taxon>
    </lineage>
</organism>
<evidence type="ECO:0000256" key="7">
    <source>
        <dbReference type="ARBA" id="ARBA00063809"/>
    </source>
</evidence>
<comment type="subunit">
    <text evidence="7">Homodimer. Forms a stable heterotetrameric complex of 2 MoeB and 2 MoaD during adenylation of MoaD.</text>
</comment>
<dbReference type="GO" id="GO:0061605">
    <property type="term" value="F:molybdopterin-synthase adenylyltransferase activity"/>
    <property type="evidence" value="ECO:0007669"/>
    <property type="project" value="UniProtKB-EC"/>
</dbReference>
<dbReference type="InterPro" id="IPR035985">
    <property type="entry name" value="Ubiquitin-activating_enz"/>
</dbReference>
<dbReference type="SUPFAM" id="SSF69572">
    <property type="entry name" value="Activating enzymes of the ubiquitin-like proteins"/>
    <property type="match status" value="1"/>
</dbReference>
<proteinExistence type="inferred from homology"/>
<dbReference type="RefSeq" id="WP_046370355.1">
    <property type="nucleotide sequence ID" value="NZ_BBWV01000003.1"/>
</dbReference>
<dbReference type="GO" id="GO:0005524">
    <property type="term" value="F:ATP binding"/>
    <property type="evidence" value="ECO:0007669"/>
    <property type="project" value="UniProtKB-KW"/>
</dbReference>
<keyword evidence="15" id="KW-1185">Reference proteome</keyword>
<evidence type="ECO:0000259" key="13">
    <source>
        <dbReference type="PROSITE" id="PS50206"/>
    </source>
</evidence>
<dbReference type="GO" id="GO:0004792">
    <property type="term" value="F:thiosulfate-cyanide sulfurtransferase activity"/>
    <property type="evidence" value="ECO:0007669"/>
    <property type="project" value="TreeGrafter"/>
</dbReference>
<dbReference type="Gene3D" id="3.40.50.720">
    <property type="entry name" value="NAD(P)-binding Rossmann-like Domain"/>
    <property type="match status" value="1"/>
</dbReference>
<dbReference type="InterPro" id="IPR036873">
    <property type="entry name" value="Rhodanese-like_dom_sf"/>
</dbReference>
<evidence type="ECO:0000256" key="11">
    <source>
        <dbReference type="ARBA" id="ARBA00075328"/>
    </source>
</evidence>
<evidence type="ECO:0000313" key="15">
    <source>
        <dbReference type="Proteomes" id="UP000033121"/>
    </source>
</evidence>
<evidence type="ECO:0000256" key="9">
    <source>
        <dbReference type="ARBA" id="ARBA00073635"/>
    </source>
</evidence>
<dbReference type="OrthoDB" id="9804286at2"/>
<evidence type="ECO:0000256" key="6">
    <source>
        <dbReference type="ARBA" id="ARBA00055169"/>
    </source>
</evidence>
<evidence type="ECO:0000256" key="2">
    <source>
        <dbReference type="ARBA" id="ARBA00022679"/>
    </source>
</evidence>
<evidence type="ECO:0000256" key="10">
    <source>
        <dbReference type="ARBA" id="ARBA00075110"/>
    </source>
</evidence>
<gene>
    <name evidence="14" type="primary">moeZ</name>
    <name evidence="14" type="ORF">FPE01S_03_04610</name>
</gene>
<dbReference type="InterPro" id="IPR045886">
    <property type="entry name" value="ThiF/MoeB/HesA"/>
</dbReference>
<comment type="catalytic activity">
    <reaction evidence="5">
        <text>[molybdopterin-synthase sulfur-carrier protein]-C-terminal Gly-Gly + ATP + H(+) = [molybdopterin-synthase sulfur-carrier protein]-C-terminal Gly-Gly-AMP + diphosphate</text>
        <dbReference type="Rhea" id="RHEA:43616"/>
        <dbReference type="Rhea" id="RHEA-COMP:12159"/>
        <dbReference type="Rhea" id="RHEA-COMP:12202"/>
        <dbReference type="ChEBI" id="CHEBI:15378"/>
        <dbReference type="ChEBI" id="CHEBI:30616"/>
        <dbReference type="ChEBI" id="CHEBI:33019"/>
        <dbReference type="ChEBI" id="CHEBI:90618"/>
        <dbReference type="ChEBI" id="CHEBI:90778"/>
        <dbReference type="EC" id="2.7.7.80"/>
    </reaction>
</comment>
<dbReference type="PANTHER" id="PTHR10953">
    <property type="entry name" value="UBIQUITIN-ACTIVATING ENZYME E1"/>
    <property type="match status" value="1"/>
</dbReference>
<evidence type="ECO:0000256" key="3">
    <source>
        <dbReference type="ARBA" id="ARBA00022741"/>
    </source>
</evidence>
<feature type="domain" description="Rhodanese" evidence="13">
    <location>
        <begin position="282"/>
        <end position="372"/>
    </location>
</feature>
<dbReference type="GO" id="GO:0008641">
    <property type="term" value="F:ubiquitin-like modifier activating enzyme activity"/>
    <property type="evidence" value="ECO:0007669"/>
    <property type="project" value="InterPro"/>
</dbReference>
<evidence type="ECO:0000313" key="14">
    <source>
        <dbReference type="EMBL" id="GAO44423.1"/>
    </source>
</evidence>
<sequence>MLLPKNFERYQRQMILDGFGEAAQLKLANARVLVIGAGGLGCPALQYLAAAGVGRIGIADADRVALSNLHRQVLFTEQDLGKLKAAAAAARLQLLNHQVVFDIIPEMITAKNAERILSQYDVIIDGSDNFPTRYLVNDAAVLLNKPLVYGAVSGYEGQAAVFTPGVHYRDLFPDPPAPGTIPDCTTAGVLGFLPGVIGAVMAGEAIKLITGVGEPLTGRLLVYRALTQEQFIFSIPSQQTLRHMQSSMPASLDELRQTDYGAFCGLHSVPEITPVELAAMKENSDLLIVDIREPGELPLSTGFAHMLLPLSEINREPIRLTASMQEKGGNAIMVFFCQSGKRSAQLLSQHPEVLAGSALVYSLQGGIDAWNEYSSKHASGI</sequence>
<keyword evidence="4" id="KW-0067">ATP-binding</keyword>
<evidence type="ECO:0000256" key="12">
    <source>
        <dbReference type="ARBA" id="ARBA00078531"/>
    </source>
</evidence>
<dbReference type="Gene3D" id="3.40.250.10">
    <property type="entry name" value="Rhodanese-like domain"/>
    <property type="match status" value="1"/>
</dbReference>
<dbReference type="AlphaFoldDB" id="A0A0E9N3R8"/>
<dbReference type="CDD" id="cd00757">
    <property type="entry name" value="ThiF_MoeB_HesA_family"/>
    <property type="match status" value="1"/>
</dbReference>
<comment type="caution">
    <text evidence="14">The sequence shown here is derived from an EMBL/GenBank/DDBJ whole genome shotgun (WGS) entry which is preliminary data.</text>
</comment>
<dbReference type="EC" id="2.7.7.80" evidence="8"/>
<accession>A0A0E9N3R8</accession>
<comment type="function">
    <text evidence="6">Catalyzes the adenylation by ATP of the carboxyl group of the C-terminal glycine of sulfur carrier protein MoaD.</text>
</comment>
<keyword evidence="14" id="KW-0548">Nucleotidyltransferase</keyword>
<dbReference type="Pfam" id="PF00581">
    <property type="entry name" value="Rhodanese"/>
    <property type="match status" value="1"/>
</dbReference>
<evidence type="ECO:0000256" key="4">
    <source>
        <dbReference type="ARBA" id="ARBA00022840"/>
    </source>
</evidence>
<keyword evidence="3" id="KW-0547">Nucleotide-binding</keyword>
<reference evidence="14 15" key="1">
    <citation type="submission" date="2015-04" db="EMBL/GenBank/DDBJ databases">
        <title>Whole genome shotgun sequence of Flavihumibacter petaseus NBRC 106054.</title>
        <authorList>
            <person name="Miyazawa S."/>
            <person name="Hosoyama A."/>
            <person name="Hashimoto M."/>
            <person name="Noguchi M."/>
            <person name="Tsuchikane K."/>
            <person name="Ohji S."/>
            <person name="Yamazoe A."/>
            <person name="Ichikawa N."/>
            <person name="Kimura A."/>
            <person name="Fujita N."/>
        </authorList>
    </citation>
    <scope>NUCLEOTIDE SEQUENCE [LARGE SCALE GENOMIC DNA]</scope>
    <source>
        <strain evidence="14 15">NBRC 106054</strain>
    </source>
</reference>
<keyword evidence="2 14" id="KW-0808">Transferase</keyword>
<protein>
    <recommendedName>
        <fullName evidence="9">Molybdopterin-synthase adenylyltransferase</fullName>
        <ecNumber evidence="8">2.7.7.80</ecNumber>
    </recommendedName>
    <alternativeName>
        <fullName evidence="12">MoaD protein adenylase</fullName>
    </alternativeName>
    <alternativeName>
        <fullName evidence="10">Molybdopterin-converting factor subunit 1 adenylase</fullName>
    </alternativeName>
    <alternativeName>
        <fullName evidence="11">Sulfur carrier protein MoaD adenylyltransferase</fullName>
    </alternativeName>
</protein>
<name>A0A0E9N3R8_9BACT</name>
<dbReference type="GO" id="GO:0008146">
    <property type="term" value="F:sulfotransferase activity"/>
    <property type="evidence" value="ECO:0007669"/>
    <property type="project" value="TreeGrafter"/>
</dbReference>
<dbReference type="InterPro" id="IPR000594">
    <property type="entry name" value="ThiF_NAD_FAD-bd"/>
</dbReference>
<dbReference type="PROSITE" id="PS50206">
    <property type="entry name" value="RHODANESE_3"/>
    <property type="match status" value="1"/>
</dbReference>
<evidence type="ECO:0000256" key="1">
    <source>
        <dbReference type="ARBA" id="ARBA00009919"/>
    </source>
</evidence>
<dbReference type="FunFam" id="3.40.50.720:FF:000033">
    <property type="entry name" value="Adenylyltransferase and sulfurtransferase MOCS3"/>
    <property type="match status" value="1"/>
</dbReference>
<evidence type="ECO:0000256" key="5">
    <source>
        <dbReference type="ARBA" id="ARBA00052218"/>
    </source>
</evidence>
<dbReference type="Proteomes" id="UP000033121">
    <property type="component" value="Unassembled WGS sequence"/>
</dbReference>
<evidence type="ECO:0000256" key="8">
    <source>
        <dbReference type="ARBA" id="ARBA00066884"/>
    </source>
</evidence>
<dbReference type="EMBL" id="BBWV01000003">
    <property type="protein sequence ID" value="GAO44423.1"/>
    <property type="molecule type" value="Genomic_DNA"/>
</dbReference>